<organism evidence="2 3">
    <name type="scientific">Blepharisma stoltei</name>
    <dbReference type="NCBI Taxonomy" id="1481888"/>
    <lineage>
        <taxon>Eukaryota</taxon>
        <taxon>Sar</taxon>
        <taxon>Alveolata</taxon>
        <taxon>Ciliophora</taxon>
        <taxon>Postciliodesmatophora</taxon>
        <taxon>Heterotrichea</taxon>
        <taxon>Heterotrichida</taxon>
        <taxon>Blepharismidae</taxon>
        <taxon>Blepharisma</taxon>
    </lineage>
</organism>
<comment type="caution">
    <text evidence="2">The sequence shown here is derived from an EMBL/GenBank/DDBJ whole genome shotgun (WGS) entry which is preliminary data.</text>
</comment>
<gene>
    <name evidence="2" type="ORF">BSTOLATCC_MIC15864</name>
</gene>
<dbReference type="InterPro" id="IPR006549">
    <property type="entry name" value="HAD-SF_hydro_IIIA"/>
</dbReference>
<reference evidence="2" key="1">
    <citation type="submission" date="2021-09" db="EMBL/GenBank/DDBJ databases">
        <authorList>
            <consortium name="AG Swart"/>
            <person name="Singh M."/>
            <person name="Singh A."/>
            <person name="Seah K."/>
            <person name="Emmerich C."/>
        </authorList>
    </citation>
    <scope>NUCLEOTIDE SEQUENCE</scope>
    <source>
        <strain evidence="2">ATCC30299</strain>
    </source>
</reference>
<dbReference type="SUPFAM" id="SSF52540">
    <property type="entry name" value="P-loop containing nucleoside triphosphate hydrolases"/>
    <property type="match status" value="1"/>
</dbReference>
<dbReference type="GO" id="GO:0003690">
    <property type="term" value="F:double-stranded DNA binding"/>
    <property type="evidence" value="ECO:0007669"/>
    <property type="project" value="TreeGrafter"/>
</dbReference>
<dbReference type="FunFam" id="3.40.50.1000:FF:000078">
    <property type="entry name" value="Bifunctional polynucleotide phosphatase/kinase"/>
    <property type="match status" value="1"/>
</dbReference>
<keyword evidence="3" id="KW-1185">Reference proteome</keyword>
<dbReference type="InterPro" id="IPR006551">
    <property type="entry name" value="Polynucleotide_phosphatase"/>
</dbReference>
<evidence type="ECO:0000313" key="3">
    <source>
        <dbReference type="Proteomes" id="UP001162131"/>
    </source>
</evidence>
<dbReference type="Pfam" id="PF08645">
    <property type="entry name" value="PNK3P"/>
    <property type="match status" value="1"/>
</dbReference>
<dbReference type="FunFam" id="3.40.50.300:FF:000737">
    <property type="entry name" value="Bifunctional polynucleotide phosphatase/kinase"/>
    <property type="match status" value="1"/>
</dbReference>
<evidence type="ECO:0000313" key="2">
    <source>
        <dbReference type="EMBL" id="CAG9316434.1"/>
    </source>
</evidence>
<dbReference type="GO" id="GO:0046403">
    <property type="term" value="F:polynucleotide 3'-phosphatase activity"/>
    <property type="evidence" value="ECO:0007669"/>
    <property type="project" value="TreeGrafter"/>
</dbReference>
<dbReference type="PANTHER" id="PTHR12083">
    <property type="entry name" value="BIFUNCTIONAL POLYNUCLEOTIDE PHOSPHATASE/KINASE"/>
    <property type="match status" value="1"/>
</dbReference>
<dbReference type="AlphaFoldDB" id="A0AAU9J6W3"/>
<feature type="region of interest" description="Disordered" evidence="1">
    <location>
        <begin position="1"/>
        <end position="35"/>
    </location>
</feature>
<dbReference type="CDD" id="cd01625">
    <property type="entry name" value="HAD_PNP"/>
    <property type="match status" value="1"/>
</dbReference>
<dbReference type="Proteomes" id="UP001162131">
    <property type="component" value="Unassembled WGS sequence"/>
</dbReference>
<dbReference type="EMBL" id="CAJZBQ010000015">
    <property type="protein sequence ID" value="CAG9316434.1"/>
    <property type="molecule type" value="Genomic_DNA"/>
</dbReference>
<dbReference type="GO" id="GO:0046404">
    <property type="term" value="F:ATP-dependent polydeoxyribonucleotide 5'-hydroxyl-kinase activity"/>
    <property type="evidence" value="ECO:0007669"/>
    <property type="project" value="TreeGrafter"/>
</dbReference>
<dbReference type="NCBIfam" id="TIGR01662">
    <property type="entry name" value="HAD-SF-IIIA"/>
    <property type="match status" value="1"/>
</dbReference>
<sequence>MKRNSRNRNTSESDSNPAPSPQKRMKQDESTVSSTDTWREISGLMTINISSSPSDKVLGFDMDSTLICTKSGKTFAVNENDWRLLYDQIPETLKKYSSDGYRIVIFTNQGGVKAGKQDKSALQRKIEAVVSALEVPTLVLAAIDDDEFRKPCPGMWDYFVKNLNGGVAPDMEQSFYIGDAAGRPASGGRKKDFNDTDLKFALNIGVTFQTPEQFFLGAHENIPEVEINPKLIKKEGPVLKGETDNSTLMKDHQEAIIFVGSPGSGKSTFWKNNLSRYVRVNNDTLKTKEKCMKTMRDALNAGKSCVIDNTNPTAEVRANYINIAKEFNVPVRCFLFSMPKEMAFHLDTLRLVNKHRNHLSGRVGSMPIHKFYKDFQRPELREGFEEIKEVELVGGPFDNEEDEKLFFSFVHS</sequence>
<dbReference type="SUPFAM" id="SSF56784">
    <property type="entry name" value="HAD-like"/>
    <property type="match status" value="1"/>
</dbReference>
<dbReference type="InterPro" id="IPR027417">
    <property type="entry name" value="P-loop_NTPase"/>
</dbReference>
<dbReference type="NCBIfam" id="TIGR01664">
    <property type="entry name" value="DNA-3'-Pase"/>
    <property type="match status" value="1"/>
</dbReference>
<dbReference type="InterPro" id="IPR023214">
    <property type="entry name" value="HAD_sf"/>
</dbReference>
<dbReference type="InterPro" id="IPR013954">
    <property type="entry name" value="PNK3P"/>
</dbReference>
<proteinExistence type="predicted"/>
<dbReference type="InterPro" id="IPR036412">
    <property type="entry name" value="HAD-like_sf"/>
</dbReference>
<dbReference type="Pfam" id="PF13671">
    <property type="entry name" value="AAA_33"/>
    <property type="match status" value="1"/>
</dbReference>
<evidence type="ECO:0000256" key="1">
    <source>
        <dbReference type="SAM" id="MobiDB-lite"/>
    </source>
</evidence>
<protein>
    <submittedName>
        <fullName evidence="2">Uncharacterized protein</fullName>
    </submittedName>
</protein>
<name>A0AAU9J6W3_9CILI</name>
<dbReference type="Gene3D" id="3.40.50.1000">
    <property type="entry name" value="HAD superfamily/HAD-like"/>
    <property type="match status" value="1"/>
</dbReference>
<dbReference type="PANTHER" id="PTHR12083:SF9">
    <property type="entry name" value="BIFUNCTIONAL POLYNUCLEOTIDE PHOSPHATASE_KINASE"/>
    <property type="match status" value="1"/>
</dbReference>
<accession>A0AAU9J6W3</accession>
<dbReference type="GO" id="GO:0006281">
    <property type="term" value="P:DNA repair"/>
    <property type="evidence" value="ECO:0007669"/>
    <property type="project" value="TreeGrafter"/>
</dbReference>
<dbReference type="Gene3D" id="3.40.50.300">
    <property type="entry name" value="P-loop containing nucleotide triphosphate hydrolases"/>
    <property type="match status" value="1"/>
</dbReference>
<feature type="compositionally biased region" description="Polar residues" evidence="1">
    <location>
        <begin position="7"/>
        <end position="17"/>
    </location>
</feature>